<dbReference type="EMBL" id="CP033464">
    <property type="protein sequence ID" value="QDX92682.1"/>
    <property type="molecule type" value="Genomic_DNA"/>
</dbReference>
<keyword evidence="3" id="KW-1185">Reference proteome</keyword>
<dbReference type="Proteomes" id="UP000319432">
    <property type="component" value="Chromosome"/>
</dbReference>
<name>A0A518V6T3_BRELA</name>
<organism evidence="2 3">
    <name type="scientific">Brevibacillus laterosporus</name>
    <name type="common">Bacillus laterosporus</name>
    <dbReference type="NCBI Taxonomy" id="1465"/>
    <lineage>
        <taxon>Bacteria</taxon>
        <taxon>Bacillati</taxon>
        <taxon>Bacillota</taxon>
        <taxon>Bacilli</taxon>
        <taxon>Bacillales</taxon>
        <taxon>Paenibacillaceae</taxon>
        <taxon>Brevibacillus</taxon>
    </lineage>
</organism>
<dbReference type="SUPFAM" id="SSF56059">
    <property type="entry name" value="Glutathione synthetase ATP-binding domain-like"/>
    <property type="match status" value="1"/>
</dbReference>
<gene>
    <name evidence="2" type="ORF">EEL30_10395</name>
</gene>
<evidence type="ECO:0000313" key="2">
    <source>
        <dbReference type="EMBL" id="QDX92682.1"/>
    </source>
</evidence>
<protein>
    <recommendedName>
        <fullName evidence="4">ATP-grasp domain-containing protein</fullName>
    </recommendedName>
</protein>
<feature type="transmembrane region" description="Helical" evidence="1">
    <location>
        <begin position="62"/>
        <end position="79"/>
    </location>
</feature>
<sequence>MLTAVPRKKVEGRIRLLEANKDLLQIAQVVAQTCNLPYLYNIQVIYQDGIPHLLKLNPRASGGLYLSCLSGIAFPYLAIKLF</sequence>
<evidence type="ECO:0008006" key="4">
    <source>
        <dbReference type="Google" id="ProtNLM"/>
    </source>
</evidence>
<evidence type="ECO:0000313" key="3">
    <source>
        <dbReference type="Proteomes" id="UP000319432"/>
    </source>
</evidence>
<accession>A0A518V6T3</accession>
<keyword evidence="1" id="KW-1133">Transmembrane helix</keyword>
<reference evidence="2 3" key="1">
    <citation type="submission" date="2018-11" db="EMBL/GenBank/DDBJ databases">
        <title>Phylogenetic determinants of toxin gene distribution in genomes of Brevibacillus laterosporus.</title>
        <authorList>
            <person name="Glare T.R."/>
            <person name="Durrant A."/>
            <person name="Berry C."/>
            <person name="Palma L."/>
            <person name="Ormskirk M."/>
            <person name="Cox M.O."/>
        </authorList>
    </citation>
    <scope>NUCLEOTIDE SEQUENCE [LARGE SCALE GENOMIC DNA]</scope>
    <source>
        <strain evidence="2 3">1821L</strain>
    </source>
</reference>
<dbReference type="OrthoDB" id="9803907at2"/>
<dbReference type="Pfam" id="PF15632">
    <property type="entry name" value="ATPgrasp_Ter"/>
    <property type="match status" value="1"/>
</dbReference>
<dbReference type="AlphaFoldDB" id="A0A518V6T3"/>
<keyword evidence="1" id="KW-0472">Membrane</keyword>
<keyword evidence="1" id="KW-0812">Transmembrane</keyword>
<proteinExistence type="predicted"/>
<dbReference type="Gene3D" id="3.30.470.20">
    <property type="entry name" value="ATP-grasp fold, B domain"/>
    <property type="match status" value="1"/>
</dbReference>
<evidence type="ECO:0000256" key="1">
    <source>
        <dbReference type="SAM" id="Phobius"/>
    </source>
</evidence>